<dbReference type="EMBL" id="CM001198">
    <property type="protein sequence ID" value="EGP89077.1"/>
    <property type="molecule type" value="Genomic_DNA"/>
</dbReference>
<dbReference type="AlphaFoldDB" id="F9X751"/>
<feature type="region of interest" description="Disordered" evidence="2">
    <location>
        <begin position="432"/>
        <end position="459"/>
    </location>
</feature>
<dbReference type="OrthoDB" id="10465572at2759"/>
<evidence type="ECO:0000313" key="4">
    <source>
        <dbReference type="Proteomes" id="UP000008062"/>
    </source>
</evidence>
<evidence type="ECO:0000313" key="3">
    <source>
        <dbReference type="EMBL" id="EGP89077.1"/>
    </source>
</evidence>
<keyword evidence="1" id="KW-0175">Coiled coil</keyword>
<protein>
    <submittedName>
        <fullName evidence="3">Uncharacterized protein</fullName>
    </submittedName>
</protein>
<dbReference type="RefSeq" id="XP_003854101.1">
    <property type="nucleotide sequence ID" value="XM_003854053.1"/>
</dbReference>
<keyword evidence="4" id="KW-1185">Reference proteome</keyword>
<dbReference type="KEGG" id="ztr:MYCGRDRAFT_108869"/>
<feature type="compositionally biased region" description="Polar residues" evidence="2">
    <location>
        <begin position="19"/>
        <end position="31"/>
    </location>
</feature>
<proteinExistence type="predicted"/>
<feature type="compositionally biased region" description="Polar residues" evidence="2">
    <location>
        <begin position="1"/>
        <end position="11"/>
    </location>
</feature>
<evidence type="ECO:0000256" key="2">
    <source>
        <dbReference type="SAM" id="MobiDB-lite"/>
    </source>
</evidence>
<feature type="coiled-coil region" evidence="1">
    <location>
        <begin position="236"/>
        <end position="365"/>
    </location>
</feature>
<accession>F9X751</accession>
<dbReference type="GeneID" id="13404530"/>
<reference evidence="3 4" key="1">
    <citation type="journal article" date="2011" name="PLoS Genet.">
        <title>Finished genome of the fungal wheat pathogen Mycosphaerella graminicola reveals dispensome structure, chromosome plasticity, and stealth pathogenesis.</title>
        <authorList>
            <person name="Goodwin S.B."/>
            <person name="Ben M'barek S."/>
            <person name="Dhillon B."/>
            <person name="Wittenberg A.H.J."/>
            <person name="Crane C.F."/>
            <person name="Hane J.K."/>
            <person name="Foster A.J."/>
            <person name="Van der Lee T.A.J."/>
            <person name="Grimwood J."/>
            <person name="Aerts A."/>
            <person name="Antoniw J."/>
            <person name="Bailey A."/>
            <person name="Bluhm B."/>
            <person name="Bowler J."/>
            <person name="Bristow J."/>
            <person name="van der Burgt A."/>
            <person name="Canto-Canche B."/>
            <person name="Churchill A.C.L."/>
            <person name="Conde-Ferraez L."/>
            <person name="Cools H.J."/>
            <person name="Coutinho P.M."/>
            <person name="Csukai M."/>
            <person name="Dehal P."/>
            <person name="De Wit P."/>
            <person name="Donzelli B."/>
            <person name="van de Geest H.C."/>
            <person name="van Ham R.C.H.J."/>
            <person name="Hammond-Kosack K.E."/>
            <person name="Henrissat B."/>
            <person name="Kilian A."/>
            <person name="Kobayashi A.K."/>
            <person name="Koopmann E."/>
            <person name="Kourmpetis Y."/>
            <person name="Kuzniar A."/>
            <person name="Lindquist E."/>
            <person name="Lombard V."/>
            <person name="Maliepaard C."/>
            <person name="Martins N."/>
            <person name="Mehrabi R."/>
            <person name="Nap J.P.H."/>
            <person name="Ponomarenko A."/>
            <person name="Rudd J.J."/>
            <person name="Salamov A."/>
            <person name="Schmutz J."/>
            <person name="Schouten H.J."/>
            <person name="Shapiro H."/>
            <person name="Stergiopoulos I."/>
            <person name="Torriani S.F.F."/>
            <person name="Tu H."/>
            <person name="de Vries R.P."/>
            <person name="Waalwijk C."/>
            <person name="Ware S.B."/>
            <person name="Wiebenga A."/>
            <person name="Zwiers L.-H."/>
            <person name="Oliver R.P."/>
            <person name="Grigoriev I.V."/>
            <person name="Kema G.H.J."/>
        </authorList>
    </citation>
    <scope>NUCLEOTIDE SEQUENCE [LARGE SCALE GENOMIC DNA]</scope>
    <source>
        <strain evidence="4">CBS 115943 / IPO323</strain>
    </source>
</reference>
<evidence type="ECO:0000256" key="1">
    <source>
        <dbReference type="SAM" id="Coils"/>
    </source>
</evidence>
<dbReference type="InParanoid" id="F9X751"/>
<feature type="region of interest" description="Disordered" evidence="2">
    <location>
        <begin position="1"/>
        <end position="47"/>
    </location>
</feature>
<sequence>MCSNNESNTGRQLRRGSGKASTAASKNGTSADSKKRKRRSASDEELLIQANKRAKAQVEQTNAELDEIREDTVRVLEEVNAQFANRNAELEELYADAVVDRDAAESVVEKLEVSNKRLQTRLSEVSGNYTFLQEDMEELEKQYDSLEASKTALGNRANLGLSQHKLGQFTMAEPKCAAGCQKSPLPARAAQTARERADPQLKPSTPLPGKSSAISVSGAKKEGGFQWRPAAELILIRKYEDAKAELEQSTAELEKADQRIRALVQANEMLLVEHKKALEQGGAETRKALQDLDEQKTTQEKAKAEFETQLSGKNDLLETRRNRITKQKKEIGRLEQIEQEQAEEYEQLENKIEGLRVEIGDWKSANATVRKWSVETKEESAKLQKAVAAIKERNTVLEDLVSDYREGLASSKKRQAKISLLKDEKLVAVDAKLAPTGGPRTSSEDSQAIDGSDRQASLG</sequence>
<gene>
    <name evidence="3" type="ORF">MYCGRDRAFT_108869</name>
</gene>
<name>F9X751_ZYMTI</name>
<feature type="region of interest" description="Disordered" evidence="2">
    <location>
        <begin position="187"/>
        <end position="215"/>
    </location>
</feature>
<organism evidence="3 4">
    <name type="scientific">Zymoseptoria tritici (strain CBS 115943 / IPO323)</name>
    <name type="common">Speckled leaf blotch fungus</name>
    <name type="synonym">Septoria tritici</name>
    <dbReference type="NCBI Taxonomy" id="336722"/>
    <lineage>
        <taxon>Eukaryota</taxon>
        <taxon>Fungi</taxon>
        <taxon>Dikarya</taxon>
        <taxon>Ascomycota</taxon>
        <taxon>Pezizomycotina</taxon>
        <taxon>Dothideomycetes</taxon>
        <taxon>Dothideomycetidae</taxon>
        <taxon>Mycosphaerellales</taxon>
        <taxon>Mycosphaerellaceae</taxon>
        <taxon>Zymoseptoria</taxon>
    </lineage>
</organism>
<dbReference type="Proteomes" id="UP000008062">
    <property type="component" value="Chromosome 3"/>
</dbReference>
<dbReference type="HOGENOM" id="CLU_596129_0_0_1"/>